<reference evidence="1" key="1">
    <citation type="submission" date="2025-08" db="UniProtKB">
        <authorList>
            <consortium name="Ensembl"/>
        </authorList>
    </citation>
    <scope>IDENTIFICATION</scope>
</reference>
<evidence type="ECO:0000313" key="2">
    <source>
        <dbReference type="Proteomes" id="UP000694391"/>
    </source>
</evidence>
<reference evidence="1" key="2">
    <citation type="submission" date="2025-09" db="UniProtKB">
        <authorList>
            <consortium name="Ensembl"/>
        </authorList>
    </citation>
    <scope>IDENTIFICATION</scope>
</reference>
<accession>A0A8C0QZ39</accession>
<keyword evidence="2" id="KW-1185">Reference proteome</keyword>
<dbReference type="Ensembl" id="ENSCAFT00020015679.1">
    <property type="protein sequence ID" value="ENSCAFP00020013560.1"/>
    <property type="gene ID" value="ENSCAFG00020010897.1"/>
</dbReference>
<dbReference type="InterPro" id="IPR042933">
    <property type="entry name" value="ATXN7L3B"/>
</dbReference>
<protein>
    <submittedName>
        <fullName evidence="1">Uncharacterized protein</fullName>
    </submittedName>
</protein>
<organism evidence="1 2">
    <name type="scientific">Canis lupus dingo</name>
    <name type="common">dingo</name>
    <dbReference type="NCBI Taxonomy" id="286419"/>
    <lineage>
        <taxon>Eukaryota</taxon>
        <taxon>Metazoa</taxon>
        <taxon>Chordata</taxon>
        <taxon>Craniata</taxon>
        <taxon>Vertebrata</taxon>
        <taxon>Euteleostomi</taxon>
        <taxon>Mammalia</taxon>
        <taxon>Eutheria</taxon>
        <taxon>Laurasiatheria</taxon>
        <taxon>Carnivora</taxon>
        <taxon>Caniformia</taxon>
        <taxon>Canidae</taxon>
        <taxon>Canis</taxon>
    </lineage>
</organism>
<dbReference type="PANTHER" id="PTHR47733:SF1">
    <property type="entry name" value="ATAXIN-7-LIKE PROTEIN 3B"/>
    <property type="match status" value="1"/>
</dbReference>
<dbReference type="Proteomes" id="UP000694391">
    <property type="component" value="Unplaced"/>
</dbReference>
<evidence type="ECO:0000313" key="1">
    <source>
        <dbReference type="Ensembl" id="ENSCAFP00020013560.1"/>
    </source>
</evidence>
<dbReference type="GO" id="GO:0010468">
    <property type="term" value="P:regulation of gene expression"/>
    <property type="evidence" value="ECO:0007669"/>
    <property type="project" value="TreeGrafter"/>
</dbReference>
<proteinExistence type="predicted"/>
<sequence length="89" mass="10152">NDELVISAMDAEWESTSTYTILTEDSCLGFCFEVHRAVRCGYFYLEFSETCCEGSWHSAPGRSRRRGRLPFCSLRGPEQQLGCSLPEFQ</sequence>
<dbReference type="PANTHER" id="PTHR47733">
    <property type="entry name" value="ATAXIN-7 LIKE PROTEIN 3B, ATXN7L3B"/>
    <property type="match status" value="1"/>
</dbReference>
<dbReference type="AlphaFoldDB" id="A0A8C0QZ39"/>
<name>A0A8C0QZ39_CANLU</name>
<dbReference type="GeneTree" id="ENSGT00950000185795"/>